<dbReference type="PROSITE" id="PS51257">
    <property type="entry name" value="PROKAR_LIPOPROTEIN"/>
    <property type="match status" value="1"/>
</dbReference>
<evidence type="ECO:0000313" key="4">
    <source>
        <dbReference type="Proteomes" id="UP000789901"/>
    </source>
</evidence>
<proteinExistence type="predicted"/>
<evidence type="ECO:0000256" key="1">
    <source>
        <dbReference type="ARBA" id="ARBA00023002"/>
    </source>
</evidence>
<keyword evidence="4" id="KW-1185">Reference proteome</keyword>
<dbReference type="InterPro" id="IPR023210">
    <property type="entry name" value="NADP_OxRdtase_dom"/>
</dbReference>
<dbReference type="InterPro" id="IPR036812">
    <property type="entry name" value="NAD(P)_OxRdtase_dom_sf"/>
</dbReference>
<reference evidence="3 4" key="1">
    <citation type="submission" date="2021-06" db="EMBL/GenBank/DDBJ databases">
        <authorList>
            <person name="Kallberg Y."/>
            <person name="Tangrot J."/>
            <person name="Rosling A."/>
        </authorList>
    </citation>
    <scope>NUCLEOTIDE SEQUENCE [LARGE SCALE GENOMIC DNA]</scope>
    <source>
        <strain evidence="3 4">120-4 pot B 10/14</strain>
    </source>
</reference>
<evidence type="ECO:0000259" key="2">
    <source>
        <dbReference type="Pfam" id="PF00248"/>
    </source>
</evidence>
<accession>A0ABN7V6X0</accession>
<dbReference type="Gene3D" id="3.20.20.100">
    <property type="entry name" value="NADP-dependent oxidoreductase domain"/>
    <property type="match status" value="1"/>
</dbReference>
<comment type="caution">
    <text evidence="3">The sequence shown here is derived from an EMBL/GenBank/DDBJ whole genome shotgun (WGS) entry which is preliminary data.</text>
</comment>
<dbReference type="InterPro" id="IPR050791">
    <property type="entry name" value="Aldo-Keto_reductase"/>
</dbReference>
<dbReference type="Proteomes" id="UP000789901">
    <property type="component" value="Unassembled WGS sequence"/>
</dbReference>
<organism evidence="3 4">
    <name type="scientific">Gigaspora margarita</name>
    <dbReference type="NCBI Taxonomy" id="4874"/>
    <lineage>
        <taxon>Eukaryota</taxon>
        <taxon>Fungi</taxon>
        <taxon>Fungi incertae sedis</taxon>
        <taxon>Mucoromycota</taxon>
        <taxon>Glomeromycotina</taxon>
        <taxon>Glomeromycetes</taxon>
        <taxon>Diversisporales</taxon>
        <taxon>Gigasporaceae</taxon>
        <taxon>Gigaspora</taxon>
    </lineage>
</organism>
<dbReference type="SUPFAM" id="SSF51430">
    <property type="entry name" value="NAD(P)-linked oxidoreductase"/>
    <property type="match status" value="1"/>
</dbReference>
<sequence length="335" mass="37795">MSIPLRELGKTGVMVPAIGLGCMGMSEYYGAIDDTESINVLHRSIELKCNFWDTADIYGMGRNEILLSKVLKDYRHEVFLCTKFGITRSPSGEFLEFKGTPEYVHEACNKSLNRLGVDNIDLYYQHRVDKINVHLILRPIEDTVTAMKELVNEGKVKYLGLSECSASDLQRAHKVHPISALQVEYSPWSLDIEINGIKETCEKLGITIVAYSPLGRGFLTGRYKSNADFEETDFRKNLPRFVDGNFEKNLEIVYKLNDLARKKGITSSQLCLAWVLAQGENIIAIPGTKKIKYLEENVNAAKVRLSPEELAEIREAINSVEIHGHRKNINAKKSN</sequence>
<gene>
    <name evidence="3" type="ORF">GMARGA_LOCUS15048</name>
</gene>
<name>A0ABN7V6X0_GIGMA</name>
<evidence type="ECO:0000313" key="3">
    <source>
        <dbReference type="EMBL" id="CAG8737760.1"/>
    </source>
</evidence>
<feature type="domain" description="NADP-dependent oxidoreductase" evidence="2">
    <location>
        <begin position="17"/>
        <end position="317"/>
    </location>
</feature>
<dbReference type="Pfam" id="PF00248">
    <property type="entry name" value="Aldo_ket_red"/>
    <property type="match status" value="1"/>
</dbReference>
<dbReference type="CDD" id="cd19076">
    <property type="entry name" value="AKR_AKR13A_13D"/>
    <property type="match status" value="1"/>
</dbReference>
<dbReference type="PANTHER" id="PTHR43625">
    <property type="entry name" value="AFLATOXIN B1 ALDEHYDE REDUCTASE"/>
    <property type="match status" value="1"/>
</dbReference>
<dbReference type="EMBL" id="CAJVQB010010213">
    <property type="protein sequence ID" value="CAG8737760.1"/>
    <property type="molecule type" value="Genomic_DNA"/>
</dbReference>
<keyword evidence="1" id="KW-0560">Oxidoreductase</keyword>
<dbReference type="PANTHER" id="PTHR43625:SF40">
    <property type="entry name" value="ALDO-KETO REDUCTASE YAKC [NADP(+)]"/>
    <property type="match status" value="1"/>
</dbReference>
<protein>
    <submittedName>
        <fullName evidence="3">42076_t:CDS:1</fullName>
    </submittedName>
</protein>